<feature type="binding site" evidence="6">
    <location>
        <position position="7"/>
    </location>
    <ligand>
        <name>Mg(2+)</name>
        <dbReference type="ChEBI" id="CHEBI:18420"/>
        <label>1</label>
    </ligand>
</feature>
<dbReference type="InterPro" id="IPR037493">
    <property type="entry name" value="ExoIII-like"/>
</dbReference>
<dbReference type="RefSeq" id="WP_010311850.1">
    <property type="nucleotide sequence ID" value="NZ_CP061007.1"/>
</dbReference>
<keyword evidence="4 6" id="KW-0460">Magnesium</keyword>
<dbReference type="PANTHER" id="PTHR43250:SF2">
    <property type="entry name" value="EXODEOXYRIBONUCLEASE III"/>
    <property type="match status" value="1"/>
</dbReference>
<dbReference type="AlphaFoldDB" id="A0A2N3Y4L3"/>
<feature type="binding site" evidence="6">
    <location>
        <position position="155"/>
    </location>
    <ligand>
        <name>Mg(2+)</name>
        <dbReference type="ChEBI" id="CHEBI:18420"/>
        <label>1</label>
    </ligand>
</feature>
<dbReference type="GO" id="GO:0046872">
    <property type="term" value="F:metal ion binding"/>
    <property type="evidence" value="ECO:0007669"/>
    <property type="project" value="UniProtKB-KW"/>
</dbReference>
<dbReference type="CDD" id="cd09086">
    <property type="entry name" value="ExoIII-like_AP-endo"/>
    <property type="match status" value="1"/>
</dbReference>
<evidence type="ECO:0000256" key="1">
    <source>
        <dbReference type="ARBA" id="ARBA00007092"/>
    </source>
</evidence>
<accession>A0A2N3Y4L3</accession>
<feature type="binding site" evidence="6">
    <location>
        <position position="157"/>
    </location>
    <ligand>
        <name>Mg(2+)</name>
        <dbReference type="ChEBI" id="CHEBI:18420"/>
        <label>1</label>
    </ligand>
</feature>
<dbReference type="Pfam" id="PF03372">
    <property type="entry name" value="Exo_endo_phos"/>
    <property type="match status" value="1"/>
</dbReference>
<dbReference type="GO" id="GO:0004519">
    <property type="term" value="F:endonuclease activity"/>
    <property type="evidence" value="ECO:0007669"/>
    <property type="project" value="InterPro"/>
</dbReference>
<feature type="active site" description="Proton donor/acceptor" evidence="5">
    <location>
        <position position="155"/>
    </location>
</feature>
<reference evidence="9" key="1">
    <citation type="submission" date="2017-12" db="EMBL/GenBank/DDBJ databases">
        <title>Sequencing the genomes of 1000 Actinobacteria strains.</title>
        <authorList>
            <person name="Klenk H.-P."/>
        </authorList>
    </citation>
    <scope>NUCLEOTIDE SEQUENCE [LARGE SCALE GENOMIC DNA]</scope>
    <source>
        <strain evidence="9">DSM 44228</strain>
    </source>
</reference>
<dbReference type="GO" id="GO:0003677">
    <property type="term" value="F:DNA binding"/>
    <property type="evidence" value="ECO:0007669"/>
    <property type="project" value="InterPro"/>
</dbReference>
<evidence type="ECO:0000256" key="5">
    <source>
        <dbReference type="PIRSR" id="PIRSR604808-1"/>
    </source>
</evidence>
<evidence type="ECO:0000256" key="6">
    <source>
        <dbReference type="PIRSR" id="PIRSR604808-2"/>
    </source>
</evidence>
<proteinExistence type="inferred from homology"/>
<keyword evidence="6" id="KW-0464">Manganese</keyword>
<dbReference type="Gene3D" id="3.60.10.10">
    <property type="entry name" value="Endonuclease/exonuclease/phosphatase"/>
    <property type="match status" value="1"/>
</dbReference>
<feature type="binding site" evidence="6">
    <location>
        <position position="34"/>
    </location>
    <ligand>
        <name>Mg(2+)</name>
        <dbReference type="ChEBI" id="CHEBI:18420"/>
        <label>1</label>
    </ligand>
</feature>
<evidence type="ECO:0000256" key="2">
    <source>
        <dbReference type="ARBA" id="ARBA00022723"/>
    </source>
</evidence>
<feature type="domain" description="Endonuclease/exonuclease/phosphatase" evidence="8">
    <location>
        <begin position="4"/>
        <end position="256"/>
    </location>
</feature>
<dbReference type="STRING" id="994479.GCA_000194155_05701"/>
<dbReference type="NCBIfam" id="TIGR00633">
    <property type="entry name" value="xth"/>
    <property type="match status" value="1"/>
</dbReference>
<dbReference type="Proteomes" id="UP000233786">
    <property type="component" value="Unassembled WGS sequence"/>
</dbReference>
<comment type="caution">
    <text evidence="9">The sequence shown here is derived from an EMBL/GenBank/DDBJ whole genome shotgun (WGS) entry which is preliminary data.</text>
</comment>
<dbReference type="PROSITE" id="PS51435">
    <property type="entry name" value="AP_NUCLEASE_F1_4"/>
    <property type="match status" value="1"/>
</dbReference>
<dbReference type="InterPro" id="IPR020847">
    <property type="entry name" value="AP_endonuclease_F1_BS"/>
</dbReference>
<evidence type="ECO:0000256" key="4">
    <source>
        <dbReference type="ARBA" id="ARBA00022842"/>
    </source>
</evidence>
<dbReference type="PANTHER" id="PTHR43250">
    <property type="entry name" value="EXODEOXYRIBONUCLEASE III"/>
    <property type="match status" value="1"/>
</dbReference>
<dbReference type="InterPro" id="IPR004808">
    <property type="entry name" value="AP_endonuc_1"/>
</dbReference>
<dbReference type="SUPFAM" id="SSF56219">
    <property type="entry name" value="DNase I-like"/>
    <property type="match status" value="1"/>
</dbReference>
<evidence type="ECO:0000256" key="7">
    <source>
        <dbReference type="PIRSR" id="PIRSR604808-3"/>
    </source>
</evidence>
<dbReference type="GO" id="GO:0008311">
    <property type="term" value="F:double-stranded DNA 3'-5' DNA exonuclease activity"/>
    <property type="evidence" value="ECO:0007669"/>
    <property type="project" value="InterPro"/>
</dbReference>
<protein>
    <submittedName>
        <fullName evidence="9">Exodeoxyribonuclease-3</fullName>
    </submittedName>
</protein>
<keyword evidence="3" id="KW-0378">Hydrolase</keyword>
<evidence type="ECO:0000313" key="9">
    <source>
        <dbReference type="EMBL" id="PKW17844.1"/>
    </source>
</evidence>
<comment type="cofactor">
    <cofactor evidence="6">
        <name>Mg(2+)</name>
        <dbReference type="ChEBI" id="CHEBI:18420"/>
    </cofactor>
    <cofactor evidence="6">
        <name>Mn(2+)</name>
        <dbReference type="ChEBI" id="CHEBI:29035"/>
    </cofactor>
    <text evidence="6">Probably binds two magnesium or manganese ions per subunit.</text>
</comment>
<feature type="active site" evidence="5">
    <location>
        <position position="114"/>
    </location>
</feature>
<keyword evidence="10" id="KW-1185">Reference proteome</keyword>
<dbReference type="GO" id="GO:0006281">
    <property type="term" value="P:DNA repair"/>
    <property type="evidence" value="ECO:0007669"/>
    <property type="project" value="InterPro"/>
</dbReference>
<feature type="active site" description="Proton acceptor" evidence="5">
    <location>
        <position position="256"/>
    </location>
</feature>
<feature type="site" description="Transition state stabilizer" evidence="7">
    <location>
        <position position="157"/>
    </location>
</feature>
<name>A0A2N3Y4L3_SACSN</name>
<dbReference type="OrthoDB" id="9803914at2"/>
<keyword evidence="2 6" id="KW-0479">Metal-binding</keyword>
<gene>
    <name evidence="9" type="ORF">A8926_5867</name>
</gene>
<feature type="binding site" evidence="6">
    <location>
        <position position="255"/>
    </location>
    <ligand>
        <name>Mg(2+)</name>
        <dbReference type="ChEBI" id="CHEBI:18420"/>
        <label>1</label>
    </ligand>
</feature>
<organism evidence="9 10">
    <name type="scientific">Saccharopolyspora spinosa</name>
    <dbReference type="NCBI Taxonomy" id="60894"/>
    <lineage>
        <taxon>Bacteria</taxon>
        <taxon>Bacillati</taxon>
        <taxon>Actinomycetota</taxon>
        <taxon>Actinomycetes</taxon>
        <taxon>Pseudonocardiales</taxon>
        <taxon>Pseudonocardiaceae</taxon>
        <taxon>Saccharopolyspora</taxon>
    </lineage>
</organism>
<feature type="site" description="Important for catalytic activity" evidence="7">
    <location>
        <position position="226"/>
    </location>
</feature>
<feature type="binding site" evidence="6">
    <location>
        <position position="256"/>
    </location>
    <ligand>
        <name>Mg(2+)</name>
        <dbReference type="ChEBI" id="CHEBI:18420"/>
        <label>1</label>
    </ligand>
</feature>
<evidence type="ECO:0000259" key="8">
    <source>
        <dbReference type="Pfam" id="PF03372"/>
    </source>
</evidence>
<dbReference type="PROSITE" id="PS00726">
    <property type="entry name" value="AP_NUCLEASE_F1_1"/>
    <property type="match status" value="1"/>
</dbReference>
<dbReference type="InterPro" id="IPR005135">
    <property type="entry name" value="Endo/exonuclease/phosphatase"/>
</dbReference>
<dbReference type="InterPro" id="IPR036691">
    <property type="entry name" value="Endo/exonu/phosph_ase_sf"/>
</dbReference>
<comment type="similarity">
    <text evidence="1">Belongs to the DNA repair enzymes AP/ExoA family.</text>
</comment>
<sequence>MRIASWNVNSVGARLPKLLDWLGTAEPDVLCVQELKCAADAFPFDEVGELGYEVAAHGTGRWNGVAVLSRVGIDEVRHGLLDEPGFQVDGAMFETQEPRAIGATCGGVRVWSVYVPNGREVGHPHYAYKLRWLDALRATVIEEMAADRPFAVLGDFNIAPTDADVWDIAAFADSTHVTEDERKALAALAETGLAEVYPRALKYDIPFTYWDYRALRFPNNQGMRIDLVYGNEKFTGAVTDSYVDREARKGKGTSDHAPVVVDLDVP</sequence>
<feature type="site" description="Interaction with DNA substrate" evidence="7">
    <location>
        <position position="256"/>
    </location>
</feature>
<evidence type="ECO:0000313" key="10">
    <source>
        <dbReference type="Proteomes" id="UP000233786"/>
    </source>
</evidence>
<dbReference type="NCBIfam" id="TIGR00195">
    <property type="entry name" value="exoDNase_III"/>
    <property type="match status" value="1"/>
</dbReference>
<dbReference type="EMBL" id="PJNB01000001">
    <property type="protein sequence ID" value="PKW17844.1"/>
    <property type="molecule type" value="Genomic_DNA"/>
</dbReference>
<evidence type="ECO:0000256" key="3">
    <source>
        <dbReference type="ARBA" id="ARBA00022801"/>
    </source>
</evidence>